<evidence type="ECO:0000313" key="9">
    <source>
        <dbReference type="Proteomes" id="UP000644756"/>
    </source>
</evidence>
<dbReference type="SUPFAM" id="SSF51735">
    <property type="entry name" value="NAD(P)-binding Rossmann-fold domains"/>
    <property type="match status" value="1"/>
</dbReference>
<keyword evidence="5" id="KW-0627">Porphyrin biosynthesis</keyword>
<evidence type="ECO:0000313" key="8">
    <source>
        <dbReference type="EMBL" id="GGG20510.1"/>
    </source>
</evidence>
<dbReference type="GO" id="GO:0019354">
    <property type="term" value="P:siroheme biosynthetic process"/>
    <property type="evidence" value="ECO:0007669"/>
    <property type="project" value="InterPro"/>
</dbReference>
<dbReference type="GO" id="GO:0043115">
    <property type="term" value="F:precorrin-2 dehydrogenase activity"/>
    <property type="evidence" value="ECO:0007669"/>
    <property type="project" value="UniProtKB-EC"/>
</dbReference>
<dbReference type="AlphaFoldDB" id="A0A917G2X9"/>
<keyword evidence="4" id="KW-0520">NAD</keyword>
<comment type="caution">
    <text evidence="8">The sequence shown here is derived from an EMBL/GenBank/DDBJ whole genome shotgun (WGS) entry which is preliminary data.</text>
</comment>
<dbReference type="NCBIfam" id="TIGR01470">
    <property type="entry name" value="cysG_Nterm"/>
    <property type="match status" value="1"/>
</dbReference>
<feature type="domain" description="Siroheme synthase central" evidence="7">
    <location>
        <begin position="120"/>
        <end position="146"/>
    </location>
</feature>
<proteinExistence type="predicted"/>
<dbReference type="InterPro" id="IPR028161">
    <property type="entry name" value="Met8-like"/>
</dbReference>
<dbReference type="EC" id="1.3.1.76" evidence="2"/>
<name>A0A917G2X9_9BACL</name>
<dbReference type="Proteomes" id="UP000644756">
    <property type="component" value="Unassembled WGS sequence"/>
</dbReference>
<dbReference type="InterPro" id="IPR042518">
    <property type="entry name" value="SirC_C"/>
</dbReference>
<dbReference type="InterPro" id="IPR006367">
    <property type="entry name" value="Sirohaem_synthase_N"/>
</dbReference>
<evidence type="ECO:0000256" key="6">
    <source>
        <dbReference type="ARBA" id="ARBA00047561"/>
    </source>
</evidence>
<dbReference type="SUPFAM" id="SSF75615">
    <property type="entry name" value="Siroheme synthase middle domains-like"/>
    <property type="match status" value="1"/>
</dbReference>
<dbReference type="PANTHER" id="PTHR35330">
    <property type="entry name" value="SIROHEME BIOSYNTHESIS PROTEIN MET8"/>
    <property type="match status" value="1"/>
</dbReference>
<evidence type="ECO:0000256" key="2">
    <source>
        <dbReference type="ARBA" id="ARBA00012400"/>
    </source>
</evidence>
<comment type="pathway">
    <text evidence="1">Porphyrin-containing compound metabolism; siroheme biosynthesis; sirohydrochlorin from precorrin-2: step 1/1.</text>
</comment>
<protein>
    <recommendedName>
        <fullName evidence="2">precorrin-2 dehydrogenase</fullName>
        <ecNumber evidence="2">1.3.1.76</ecNumber>
    </recommendedName>
</protein>
<keyword evidence="3" id="KW-0560">Oxidoreductase</keyword>
<evidence type="ECO:0000256" key="1">
    <source>
        <dbReference type="ARBA" id="ARBA00005010"/>
    </source>
</evidence>
<evidence type="ECO:0000259" key="7">
    <source>
        <dbReference type="Pfam" id="PF14824"/>
    </source>
</evidence>
<evidence type="ECO:0000256" key="3">
    <source>
        <dbReference type="ARBA" id="ARBA00023002"/>
    </source>
</evidence>
<sequence length="217" mass="24185">MNRYYPIMLNVEECKCVVVGGGSVAARKVEGLLESGAEVVVVSPAISAGLRDLANVGAIRVIEREYLEQDIDGAQLVFAATDQRTTNAKIAKDARSRMIPVNVADAADTGSFIIPSIVRRGGLLLAVSTSGASPALSIRIKKELEQRYGQEYESYTKWLGNLRIRINKMEIDERKRRELLREALDIPPDSWNNDQDEEAWERQIAVLMQRLHGRDCT</sequence>
<dbReference type="InterPro" id="IPR028281">
    <property type="entry name" value="Sirohaem_synthase_central"/>
</dbReference>
<gene>
    <name evidence="8" type="ORF">GCM10010916_41560</name>
</gene>
<accession>A0A917G2X9</accession>
<reference evidence="8" key="2">
    <citation type="submission" date="2020-09" db="EMBL/GenBank/DDBJ databases">
        <authorList>
            <person name="Sun Q."/>
            <person name="Zhou Y."/>
        </authorList>
    </citation>
    <scope>NUCLEOTIDE SEQUENCE</scope>
    <source>
        <strain evidence="8">CGMCC 1.12987</strain>
    </source>
</reference>
<dbReference type="Pfam" id="PF14824">
    <property type="entry name" value="Sirohm_synth_M"/>
    <property type="match status" value="1"/>
</dbReference>
<reference evidence="8" key="1">
    <citation type="journal article" date="2014" name="Int. J. Syst. Evol. Microbiol.">
        <title>Complete genome sequence of Corynebacterium casei LMG S-19264T (=DSM 44701T), isolated from a smear-ripened cheese.</title>
        <authorList>
            <consortium name="US DOE Joint Genome Institute (JGI-PGF)"/>
            <person name="Walter F."/>
            <person name="Albersmeier A."/>
            <person name="Kalinowski J."/>
            <person name="Ruckert C."/>
        </authorList>
    </citation>
    <scope>NUCLEOTIDE SEQUENCE</scope>
    <source>
        <strain evidence="8">CGMCC 1.12987</strain>
    </source>
</reference>
<dbReference type="PANTHER" id="PTHR35330:SF1">
    <property type="entry name" value="SIROHEME BIOSYNTHESIS PROTEIN MET8"/>
    <property type="match status" value="1"/>
</dbReference>
<evidence type="ECO:0000256" key="4">
    <source>
        <dbReference type="ARBA" id="ARBA00023027"/>
    </source>
</evidence>
<dbReference type="RefSeq" id="WP_188532996.1">
    <property type="nucleotide sequence ID" value="NZ_BMGR01000016.1"/>
</dbReference>
<dbReference type="GO" id="GO:0004325">
    <property type="term" value="F:ferrochelatase activity"/>
    <property type="evidence" value="ECO:0007669"/>
    <property type="project" value="InterPro"/>
</dbReference>
<dbReference type="Gene3D" id="3.40.50.720">
    <property type="entry name" value="NAD(P)-binding Rossmann-like Domain"/>
    <property type="match status" value="1"/>
</dbReference>
<comment type="catalytic activity">
    <reaction evidence="6">
        <text>precorrin-2 + NAD(+) = sirohydrochlorin + NADH + 2 H(+)</text>
        <dbReference type="Rhea" id="RHEA:15613"/>
        <dbReference type="ChEBI" id="CHEBI:15378"/>
        <dbReference type="ChEBI" id="CHEBI:57540"/>
        <dbReference type="ChEBI" id="CHEBI:57945"/>
        <dbReference type="ChEBI" id="CHEBI:58351"/>
        <dbReference type="ChEBI" id="CHEBI:58827"/>
        <dbReference type="EC" id="1.3.1.76"/>
    </reaction>
</comment>
<organism evidence="8 9">
    <name type="scientific">Paenibacillus abyssi</name>
    <dbReference type="NCBI Taxonomy" id="1340531"/>
    <lineage>
        <taxon>Bacteria</taxon>
        <taxon>Bacillati</taxon>
        <taxon>Bacillota</taxon>
        <taxon>Bacilli</taxon>
        <taxon>Bacillales</taxon>
        <taxon>Paenibacillaceae</taxon>
        <taxon>Paenibacillus</taxon>
    </lineage>
</organism>
<dbReference type="EMBL" id="BMGR01000016">
    <property type="protein sequence ID" value="GGG20510.1"/>
    <property type="molecule type" value="Genomic_DNA"/>
</dbReference>
<dbReference type="InterPro" id="IPR036291">
    <property type="entry name" value="NAD(P)-bd_dom_sf"/>
</dbReference>
<evidence type="ECO:0000256" key="5">
    <source>
        <dbReference type="ARBA" id="ARBA00023244"/>
    </source>
</evidence>
<keyword evidence="9" id="KW-1185">Reference proteome</keyword>
<dbReference type="Gene3D" id="1.10.8.610">
    <property type="entry name" value="SirC, precorrin-2 dehydrogenase, C-terminal helical domain-like"/>
    <property type="match status" value="1"/>
</dbReference>
<dbReference type="Pfam" id="PF13241">
    <property type="entry name" value="NAD_binding_7"/>
    <property type="match status" value="1"/>
</dbReference>